<dbReference type="OrthoDB" id="5345504at2759"/>
<dbReference type="EMBL" id="KZ680210">
    <property type="protein sequence ID" value="PTB68289.1"/>
    <property type="molecule type" value="Genomic_DNA"/>
</dbReference>
<dbReference type="Pfam" id="PF20354">
    <property type="entry name" value="DUF6649"/>
    <property type="match status" value="1"/>
</dbReference>
<organism evidence="2 3">
    <name type="scientific">Trichoderma citrinoviride</name>
    <dbReference type="NCBI Taxonomy" id="58853"/>
    <lineage>
        <taxon>Eukaryota</taxon>
        <taxon>Fungi</taxon>
        <taxon>Dikarya</taxon>
        <taxon>Ascomycota</taxon>
        <taxon>Pezizomycotina</taxon>
        <taxon>Sordariomycetes</taxon>
        <taxon>Hypocreomycetidae</taxon>
        <taxon>Hypocreales</taxon>
        <taxon>Hypocreaceae</taxon>
        <taxon>Trichoderma</taxon>
    </lineage>
</organism>
<name>A0A2T4BGD7_9HYPO</name>
<keyword evidence="3" id="KW-1185">Reference proteome</keyword>
<evidence type="ECO:0000256" key="1">
    <source>
        <dbReference type="SAM" id="MobiDB-lite"/>
    </source>
</evidence>
<proteinExistence type="predicted"/>
<feature type="compositionally biased region" description="Low complexity" evidence="1">
    <location>
        <begin position="93"/>
        <end position="112"/>
    </location>
</feature>
<accession>A0A2T4BGD7</accession>
<evidence type="ECO:0000313" key="2">
    <source>
        <dbReference type="EMBL" id="PTB68289.1"/>
    </source>
</evidence>
<dbReference type="RefSeq" id="XP_024751609.1">
    <property type="nucleotide sequence ID" value="XM_024890007.1"/>
</dbReference>
<dbReference type="InterPro" id="IPR046591">
    <property type="entry name" value="DUF6649"/>
</dbReference>
<dbReference type="AlphaFoldDB" id="A0A2T4BGD7"/>
<dbReference type="Proteomes" id="UP000241546">
    <property type="component" value="Unassembled WGS sequence"/>
</dbReference>
<evidence type="ECO:0000313" key="3">
    <source>
        <dbReference type="Proteomes" id="UP000241546"/>
    </source>
</evidence>
<sequence length="288" mass="31434">MLGTSPAPALFTMDARDQARLRRKRKADSQDFSDRERLSKRLSRLNIGEHCSFALYLFKFNPSLDRSLTLRLATEPSGPRLYVPVEAPANAAAAATSSSPSSSSYSSSNPPSQDDETMQLDDSKHKVYIYDLDAELSSDSDNDEGKLIFLPDIEKHLRESRIPRGVLANDEGELAGMQLVLYSDPKSISVPEERDGVRRAIIEARQRAREAQKNGGTTIYANDGTASPAAAAASQTTSQTTRTTPHTYPPMNSPPAFSQAIPETIPHVDPAPPEPFPVDDACDAMEVD</sequence>
<reference evidence="3" key="1">
    <citation type="submission" date="2016-07" db="EMBL/GenBank/DDBJ databases">
        <title>Multiple horizontal gene transfer events from other fungi enriched the ability of initially mycotrophic Trichoderma (Ascomycota) to feed on dead plant biomass.</title>
        <authorList>
            <consortium name="DOE Joint Genome Institute"/>
            <person name="Atanasova L."/>
            <person name="Chenthamara K."/>
            <person name="Zhang J."/>
            <person name="Grujic M."/>
            <person name="Henrissat B."/>
            <person name="Kuo A."/>
            <person name="Aerts A."/>
            <person name="Salamov A."/>
            <person name="Lipzen A."/>
            <person name="Labutti K."/>
            <person name="Barry K."/>
            <person name="Miao Y."/>
            <person name="Rahimi M.J."/>
            <person name="Shen Q."/>
            <person name="Grigoriev I.V."/>
            <person name="Kubicek C.P."/>
            <person name="Druzhinina I.S."/>
        </authorList>
    </citation>
    <scope>NUCLEOTIDE SEQUENCE [LARGE SCALE GENOMIC DNA]</scope>
    <source>
        <strain evidence="3">TUCIM 6016</strain>
    </source>
</reference>
<gene>
    <name evidence="2" type="ORF">BBK36DRAFT_1114268</name>
</gene>
<feature type="compositionally biased region" description="Low complexity" evidence="1">
    <location>
        <begin position="225"/>
        <end position="245"/>
    </location>
</feature>
<feature type="region of interest" description="Disordered" evidence="1">
    <location>
        <begin position="93"/>
        <end position="119"/>
    </location>
</feature>
<protein>
    <submittedName>
        <fullName evidence="2">Uncharacterized protein</fullName>
    </submittedName>
</protein>
<dbReference type="GeneID" id="36598125"/>
<feature type="region of interest" description="Disordered" evidence="1">
    <location>
        <begin position="208"/>
        <end position="288"/>
    </location>
</feature>